<proteinExistence type="predicted"/>
<dbReference type="Gene3D" id="3.40.50.720">
    <property type="entry name" value="NAD(P)-binding Rossmann-like Domain"/>
    <property type="match status" value="1"/>
</dbReference>
<protein>
    <submittedName>
        <fullName evidence="1">Alpha/beta fold hydrolase</fullName>
    </submittedName>
</protein>
<sequence>MKSILVTGATGFIGSHFIVESLLQTDAVIYCLARDTRMAKAADRVSDAIYAAAKNSDYAIEQFTALIAQRVVVLNGDVTCKNLGLDDDFIQKVKLDEIWHCAALLKFNKRLKNVIHHNTVGGAREVVMLARYWPNVTLNYLSTAYVAGNKTGSIPQALSDEAFSPNNAYEEAKREAEKLIVEAHQKYGVNYRIFRPSMVVGHSKTFCGKTDTGFYGLITIATRLGNEVESKLKGYFHRFPIKLLADAAIGVNLIYIDDVINIMRTVAQSDSINQIYHVANTEQVKVDTLLDAISTVTNIPMDICAELKQLGPLDNLVRKQVGDFEQYFKQEYRFEMQAEFATARAISNEDVMGLAQAYYDRFVREDKRSSLFESVLDIMQPKTVEAPEGTLNYYAGGQGDEYVMIINAYGQSLHFWNDVIRTILPFYRVIVWEIRGTSVLVGGMDNVYSIEEHVQDAIQILDNENIATTHALAWCTGPKLATILASRYPERFKSLTFVTPCFKGQKGFEPMDTDYEANMLPLCRAVARVPTAAKSIINSMSSFLADEEHDLDKYEVTDEKSHENITSVLGLIDKNLRPLLFAPFVTEKSILNYSKQLTDFWTLDVSQEINQVNQPVMLLTGSEDNITSPELGVKVGKTYQNIVGFQIDGGSHYIHADQHALVSELVLDFLKKGTQVVPMNERIDITINADSNLNNSVSSNTTAEEFA</sequence>
<dbReference type="GO" id="GO:0016787">
    <property type="term" value="F:hydrolase activity"/>
    <property type="evidence" value="ECO:0007669"/>
    <property type="project" value="UniProtKB-KW"/>
</dbReference>
<name>A0ABV2BPT6_9GAMM</name>
<keyword evidence="1" id="KW-0378">Hydrolase</keyword>
<dbReference type="Gene3D" id="3.40.50.1820">
    <property type="entry name" value="alpha/beta hydrolase"/>
    <property type="match status" value="1"/>
</dbReference>
<dbReference type="Pfam" id="PF00561">
    <property type="entry name" value="Abhydrolase_1"/>
    <property type="match status" value="1"/>
</dbReference>
<dbReference type="SUPFAM" id="SSF51735">
    <property type="entry name" value="NAD(P)-binding Rossmann-fold domains"/>
    <property type="match status" value="1"/>
</dbReference>
<dbReference type="Pfam" id="PF07993">
    <property type="entry name" value="NAD_binding_4"/>
    <property type="match status" value="1"/>
</dbReference>
<evidence type="ECO:0000313" key="2">
    <source>
        <dbReference type="Proteomes" id="UP001548189"/>
    </source>
</evidence>
<keyword evidence="2" id="KW-1185">Reference proteome</keyword>
<comment type="caution">
    <text evidence="1">The sequence shown here is derived from an EMBL/GenBank/DDBJ whole genome shotgun (WGS) entry which is preliminary data.</text>
</comment>
<dbReference type="InterPro" id="IPR050177">
    <property type="entry name" value="Lipid_A_modif_metabolic_enz"/>
</dbReference>
<accession>A0ABV2BPT6</accession>
<evidence type="ECO:0000313" key="1">
    <source>
        <dbReference type="EMBL" id="MET1253940.1"/>
    </source>
</evidence>
<dbReference type="PANTHER" id="PTHR43245:SF51">
    <property type="entry name" value="SHORT CHAIN DEHYDROGENASE_REDUCTASE FAMILY 42E, MEMBER 2"/>
    <property type="match status" value="1"/>
</dbReference>
<organism evidence="1 2">
    <name type="scientific">Aliikangiella maris</name>
    <dbReference type="NCBI Taxonomy" id="3162458"/>
    <lineage>
        <taxon>Bacteria</taxon>
        <taxon>Pseudomonadati</taxon>
        <taxon>Pseudomonadota</taxon>
        <taxon>Gammaproteobacteria</taxon>
        <taxon>Oceanospirillales</taxon>
        <taxon>Pleioneaceae</taxon>
        <taxon>Aliikangiella</taxon>
    </lineage>
</organism>
<reference evidence="1 2" key="1">
    <citation type="submission" date="2024-06" db="EMBL/GenBank/DDBJ databases">
        <authorList>
            <person name="Li F."/>
        </authorList>
    </citation>
    <scope>NUCLEOTIDE SEQUENCE [LARGE SCALE GENOMIC DNA]</scope>
    <source>
        <strain evidence="1 2">GXAS 311</strain>
    </source>
</reference>
<dbReference type="InterPro" id="IPR000073">
    <property type="entry name" value="AB_hydrolase_1"/>
</dbReference>
<dbReference type="InterPro" id="IPR029058">
    <property type="entry name" value="AB_hydrolase_fold"/>
</dbReference>
<dbReference type="EMBL" id="JBEVCJ010000002">
    <property type="protein sequence ID" value="MET1253940.1"/>
    <property type="molecule type" value="Genomic_DNA"/>
</dbReference>
<dbReference type="InterPro" id="IPR036291">
    <property type="entry name" value="NAD(P)-bd_dom_sf"/>
</dbReference>
<dbReference type="PANTHER" id="PTHR43245">
    <property type="entry name" value="BIFUNCTIONAL POLYMYXIN RESISTANCE PROTEIN ARNA"/>
    <property type="match status" value="1"/>
</dbReference>
<dbReference type="Proteomes" id="UP001548189">
    <property type="component" value="Unassembled WGS sequence"/>
</dbReference>
<gene>
    <name evidence="1" type="ORF">ABVT43_02260</name>
</gene>
<dbReference type="SUPFAM" id="SSF53474">
    <property type="entry name" value="alpha/beta-Hydrolases"/>
    <property type="match status" value="1"/>
</dbReference>
<dbReference type="InterPro" id="IPR013120">
    <property type="entry name" value="FAR_NAD-bd"/>
</dbReference>